<dbReference type="EMBL" id="VUMB01000056">
    <property type="protein sequence ID" value="MSS41870.1"/>
    <property type="molecule type" value="Genomic_DNA"/>
</dbReference>
<evidence type="ECO:0000313" key="2">
    <source>
        <dbReference type="EMBL" id="MSS41870.1"/>
    </source>
</evidence>
<dbReference type="InterPro" id="IPR046348">
    <property type="entry name" value="SIS_dom_sf"/>
</dbReference>
<dbReference type="PROSITE" id="PS51464">
    <property type="entry name" value="SIS"/>
    <property type="match status" value="1"/>
</dbReference>
<organism evidence="2 3">
    <name type="scientific">Clostridium scindens (strain JCM 10418 / VPI 12708)</name>
    <dbReference type="NCBI Taxonomy" id="29347"/>
    <lineage>
        <taxon>Bacteria</taxon>
        <taxon>Bacillati</taxon>
        <taxon>Bacillota</taxon>
        <taxon>Clostridia</taxon>
        <taxon>Lachnospirales</taxon>
        <taxon>Lachnospiraceae</taxon>
    </lineage>
</organism>
<dbReference type="GO" id="GO:0097367">
    <property type="term" value="F:carbohydrate derivative binding"/>
    <property type="evidence" value="ECO:0007669"/>
    <property type="project" value="InterPro"/>
</dbReference>
<dbReference type="InterPro" id="IPR035472">
    <property type="entry name" value="RpiR-like_SIS"/>
</dbReference>
<dbReference type="Pfam" id="PF01380">
    <property type="entry name" value="SIS"/>
    <property type="match status" value="1"/>
</dbReference>
<accession>A0A844FAL2</accession>
<dbReference type="InterPro" id="IPR047640">
    <property type="entry name" value="RpiR-like"/>
</dbReference>
<proteinExistence type="predicted"/>
<reference evidence="2 3" key="1">
    <citation type="submission" date="2019-08" db="EMBL/GenBank/DDBJ databases">
        <title>In-depth cultivation of the pig gut microbiome towards novel bacterial diversity and tailored functional studies.</title>
        <authorList>
            <person name="Wylensek D."/>
            <person name="Hitch T.C.A."/>
            <person name="Clavel T."/>
        </authorList>
    </citation>
    <scope>NUCLEOTIDE SEQUENCE [LARGE SCALE GENOMIC DNA]</scope>
    <source>
        <strain evidence="2 3">BL-389-WT-3D</strain>
    </source>
</reference>
<name>A0A844FAL2_CLOSV</name>
<evidence type="ECO:0000259" key="1">
    <source>
        <dbReference type="PROSITE" id="PS51464"/>
    </source>
</evidence>
<evidence type="ECO:0000313" key="3">
    <source>
        <dbReference type="Proteomes" id="UP000462363"/>
    </source>
</evidence>
<dbReference type="InterPro" id="IPR001347">
    <property type="entry name" value="SIS_dom"/>
</dbReference>
<dbReference type="Proteomes" id="UP000462363">
    <property type="component" value="Unassembled WGS sequence"/>
</dbReference>
<dbReference type="AlphaFoldDB" id="A0A844FAL2"/>
<dbReference type="GO" id="GO:1901135">
    <property type="term" value="P:carbohydrate derivative metabolic process"/>
    <property type="evidence" value="ECO:0007669"/>
    <property type="project" value="InterPro"/>
</dbReference>
<dbReference type="GO" id="GO:0003677">
    <property type="term" value="F:DNA binding"/>
    <property type="evidence" value="ECO:0007669"/>
    <property type="project" value="InterPro"/>
</dbReference>
<dbReference type="GO" id="GO:0003700">
    <property type="term" value="F:DNA-binding transcription factor activity"/>
    <property type="evidence" value="ECO:0007669"/>
    <property type="project" value="InterPro"/>
</dbReference>
<gene>
    <name evidence="2" type="ORF">FYJ37_16450</name>
</gene>
<dbReference type="SUPFAM" id="SSF53697">
    <property type="entry name" value="SIS domain"/>
    <property type="match status" value="1"/>
</dbReference>
<feature type="domain" description="SIS" evidence="1">
    <location>
        <begin position="85"/>
        <end position="222"/>
    </location>
</feature>
<dbReference type="CDD" id="cd05013">
    <property type="entry name" value="SIS_RpiR"/>
    <property type="match status" value="1"/>
</dbReference>
<dbReference type="PANTHER" id="PTHR30514">
    <property type="entry name" value="GLUCOKINASE"/>
    <property type="match status" value="1"/>
</dbReference>
<protein>
    <submittedName>
        <fullName evidence="2">MurR/RpiR family transcriptional regulator</fullName>
    </submittedName>
</protein>
<dbReference type="Gene3D" id="3.40.50.10490">
    <property type="entry name" value="Glucose-6-phosphate isomerase like protein, domain 1"/>
    <property type="match status" value="1"/>
</dbReference>
<dbReference type="PANTHER" id="PTHR30514:SF18">
    <property type="entry name" value="RPIR-FAMILY TRANSCRIPTIONAL REGULATOR"/>
    <property type="match status" value="1"/>
</dbReference>
<comment type="caution">
    <text evidence="2">The sequence shown here is derived from an EMBL/GenBank/DDBJ whole genome shotgun (WGS) entry which is preliminary data.</text>
</comment>
<sequence length="241" mass="26845">MQISHSSVIRFTKDLGYTEFQRAIRAQYNDYIDNYSDTPTIPTVKLTQSLEKLTGASIREAVYETTCNNLQSVILHSSSDLFENASDAIIAAQSKYIVGSRGCASSSAFLSVILKDTLPMVFAEPTGVMNTFDFLSDISRKDCLIAISYPRYSKLTYLAVEMAAKAKATIIVLTDTPTAPLARYADYLLTNSVDSLAFFNSQIPALFTAELLCTYIRKKIGNKNEEKLRLIDRFTSALELY</sequence>